<dbReference type="EMBL" id="AKGD01000001">
    <property type="protein sequence ID" value="EIT71193.1"/>
    <property type="molecule type" value="Genomic_DNA"/>
</dbReference>
<keyword evidence="2" id="KW-1185">Reference proteome</keyword>
<dbReference type="STRING" id="1172194.WQQ_13300"/>
<dbReference type="AlphaFoldDB" id="I8TC30"/>
<comment type="caution">
    <text evidence="1">The sequence shown here is derived from an EMBL/GenBank/DDBJ whole genome shotgun (WGS) entry which is preliminary data.</text>
</comment>
<sequence length="135" mass="15089">MLAGAPGSVGAQDEKPDEKSFESLRRAFKACRDIADVDERVRCYDQLQIQLEPPRFEGRLSSVTPLFSIEAPSWLRYRSDGPVFVMALKNEHGEIVQNLHLGGGGEARYRIAKAGRYSLQISGTDGWRIWIDPAP</sequence>
<name>I8TC30_9GAMM</name>
<accession>I8TC30</accession>
<dbReference type="Proteomes" id="UP000003704">
    <property type="component" value="Unassembled WGS sequence"/>
</dbReference>
<evidence type="ECO:0000313" key="1">
    <source>
        <dbReference type="EMBL" id="EIT71193.1"/>
    </source>
</evidence>
<reference evidence="1 2" key="1">
    <citation type="journal article" date="2012" name="J. Bacteriol.">
        <title>Genome Sequence of n-Alkane-Degrading Hydrocarboniphaga effusa Strain AP103T (ATCC BAA-332T).</title>
        <authorList>
            <person name="Chang H.K."/>
            <person name="Zylstra G.J."/>
            <person name="Chae J.C."/>
        </authorList>
    </citation>
    <scope>NUCLEOTIDE SEQUENCE [LARGE SCALE GENOMIC DNA]</scope>
    <source>
        <strain evidence="1 2">AP103</strain>
    </source>
</reference>
<evidence type="ECO:0000313" key="2">
    <source>
        <dbReference type="Proteomes" id="UP000003704"/>
    </source>
</evidence>
<gene>
    <name evidence="1" type="ORF">WQQ_13300</name>
</gene>
<proteinExistence type="predicted"/>
<organism evidence="1 2">
    <name type="scientific">Hydrocarboniphaga effusa AP103</name>
    <dbReference type="NCBI Taxonomy" id="1172194"/>
    <lineage>
        <taxon>Bacteria</taxon>
        <taxon>Pseudomonadati</taxon>
        <taxon>Pseudomonadota</taxon>
        <taxon>Gammaproteobacteria</taxon>
        <taxon>Nevskiales</taxon>
        <taxon>Nevskiaceae</taxon>
        <taxon>Hydrocarboniphaga</taxon>
    </lineage>
</organism>
<protein>
    <submittedName>
        <fullName evidence="1">Uncharacterized protein</fullName>
    </submittedName>
</protein>